<dbReference type="GO" id="GO:0003677">
    <property type="term" value="F:DNA binding"/>
    <property type="evidence" value="ECO:0007669"/>
    <property type="project" value="InterPro"/>
</dbReference>
<evidence type="ECO:0000259" key="4">
    <source>
        <dbReference type="SMART" id="SM00906"/>
    </source>
</evidence>
<dbReference type="SMART" id="SM00906">
    <property type="entry name" value="Fungal_trans"/>
    <property type="match status" value="1"/>
</dbReference>
<dbReference type="OrthoDB" id="4456959at2759"/>
<dbReference type="Proteomes" id="UP000623467">
    <property type="component" value="Unassembled WGS sequence"/>
</dbReference>
<keyword evidence="2" id="KW-0539">Nucleus</keyword>
<feature type="domain" description="Xylanolytic transcriptional activator regulatory" evidence="4">
    <location>
        <begin position="330"/>
        <end position="396"/>
    </location>
</feature>
<comment type="caution">
    <text evidence="5">The sequence shown here is derived from an EMBL/GenBank/DDBJ whole genome shotgun (WGS) entry which is preliminary data.</text>
</comment>
<dbReference type="GO" id="GO:0008270">
    <property type="term" value="F:zinc ion binding"/>
    <property type="evidence" value="ECO:0007669"/>
    <property type="project" value="InterPro"/>
</dbReference>
<evidence type="ECO:0000256" key="3">
    <source>
        <dbReference type="SAM" id="MobiDB-lite"/>
    </source>
</evidence>
<evidence type="ECO:0000256" key="2">
    <source>
        <dbReference type="ARBA" id="ARBA00023242"/>
    </source>
</evidence>
<protein>
    <submittedName>
        <fullName evidence="5">Zn(2)-C6 fungal-type domain-containing protein</fullName>
    </submittedName>
</protein>
<dbReference type="Pfam" id="PF00172">
    <property type="entry name" value="Zn_clus"/>
    <property type="match status" value="1"/>
</dbReference>
<feature type="compositionally biased region" description="Low complexity" evidence="3">
    <location>
        <begin position="627"/>
        <end position="646"/>
    </location>
</feature>
<feature type="region of interest" description="Disordered" evidence="3">
    <location>
        <begin position="621"/>
        <end position="661"/>
    </location>
</feature>
<name>A0A8H6YIT3_9AGAR</name>
<evidence type="ECO:0000313" key="6">
    <source>
        <dbReference type="Proteomes" id="UP000623467"/>
    </source>
</evidence>
<dbReference type="CDD" id="cd00067">
    <property type="entry name" value="GAL4"/>
    <property type="match status" value="1"/>
</dbReference>
<dbReference type="InterPro" id="IPR001138">
    <property type="entry name" value="Zn2Cys6_DnaBD"/>
</dbReference>
<dbReference type="PANTHER" id="PTHR46910:SF38">
    <property type="entry name" value="ZN(2)-C6 FUNGAL-TYPE DOMAIN-CONTAINING PROTEIN"/>
    <property type="match status" value="1"/>
</dbReference>
<dbReference type="InterPro" id="IPR007219">
    <property type="entry name" value="XnlR_reg_dom"/>
</dbReference>
<dbReference type="InterPro" id="IPR036864">
    <property type="entry name" value="Zn2-C6_fun-type_DNA-bd_sf"/>
</dbReference>
<dbReference type="InterPro" id="IPR050987">
    <property type="entry name" value="AtrR-like"/>
</dbReference>
<reference evidence="5" key="1">
    <citation type="submission" date="2020-05" db="EMBL/GenBank/DDBJ databases">
        <title>Mycena genomes resolve the evolution of fungal bioluminescence.</title>
        <authorList>
            <person name="Tsai I.J."/>
        </authorList>
    </citation>
    <scope>NUCLEOTIDE SEQUENCE</scope>
    <source>
        <strain evidence="5">160909Yilan</strain>
    </source>
</reference>
<dbReference type="EMBL" id="JACAZH010000009">
    <property type="protein sequence ID" value="KAF7358730.1"/>
    <property type="molecule type" value="Genomic_DNA"/>
</dbReference>
<dbReference type="PANTHER" id="PTHR46910">
    <property type="entry name" value="TRANSCRIPTION FACTOR PDR1"/>
    <property type="match status" value="1"/>
</dbReference>
<dbReference type="GO" id="GO:0000981">
    <property type="term" value="F:DNA-binding transcription factor activity, RNA polymerase II-specific"/>
    <property type="evidence" value="ECO:0007669"/>
    <property type="project" value="InterPro"/>
</dbReference>
<keyword evidence="6" id="KW-1185">Reference proteome</keyword>
<accession>A0A8H6YIT3</accession>
<dbReference type="Gene3D" id="4.10.240.10">
    <property type="entry name" value="Zn(2)-C6 fungal-type DNA-binding domain"/>
    <property type="match status" value="1"/>
</dbReference>
<proteinExistence type="predicted"/>
<sequence>MSSNEEEERAPMKRKGHRPCDMCRRKKSICHFACQTHDVCLPPFLSGRCDGGEPCTRCVKHEYNCTYQQKAMPRLASSRSYVHSLEIRLKTVEGLLRDSNIVSSAETSLDCPTPDLGGIEIITRAIRGLNKPFPAPSSEDLTYLDVAQSLSSLSLSNPSNHGFQGKSSQAMLVKTAVDLRSHAVPAAASPPVATRPAKPWTIKPWEDLPSVPDYTFPPDDLMLRLIALYFSNVNIFFPVLHRPTFETSFASHKHLADSGFARTLLLVCALGARYSHDPRVLVPGRPFETAGCLWFDQVKLTIDGQPTLYDLQCYCLAVQFLDRTSGSRAAWTIAGIGIRLGQDIGAHRLKSRRQLILPEEETLVVYDAQLSAALGRSIAIQAHDFDLDLPYSVDDEYWESSSRNAAFCQPADKPSLVEFLNCQLNLNRILSFTLKVFYSTNSSRSIIGVSDDSWEQLVMEFDSALNTWRDSVPAHLCWNRGREKEDSFFDQSAALWCNYYLTQILVHRPFIHKTPSSSALKGFPSLTICNTAARACSHVAAQHNQRRPNNPLVFGHTAIFTAGIVLLLNIWGGHRGGNVQDADFSDVHRCMGVLRAYNERWPAAGPLLDTLEQLLKVDHAPQPSYESPSFGGSDSSSGTGGNTSSPPSAPREGNLGVPTPGSVISWPAYDPALATFADSEMLNHDFGPGEAPARAPQVEAAYSGFRLGGTSFPDAVYGTPLPSYTPGGLQQYGDANTIAMDSDTVAIWSAAPSGFE</sequence>
<keyword evidence="1" id="KW-0479">Metal-binding</keyword>
<organism evidence="5 6">
    <name type="scientific">Mycena sanguinolenta</name>
    <dbReference type="NCBI Taxonomy" id="230812"/>
    <lineage>
        <taxon>Eukaryota</taxon>
        <taxon>Fungi</taxon>
        <taxon>Dikarya</taxon>
        <taxon>Basidiomycota</taxon>
        <taxon>Agaricomycotina</taxon>
        <taxon>Agaricomycetes</taxon>
        <taxon>Agaricomycetidae</taxon>
        <taxon>Agaricales</taxon>
        <taxon>Marasmiineae</taxon>
        <taxon>Mycenaceae</taxon>
        <taxon>Mycena</taxon>
    </lineage>
</organism>
<dbReference type="AlphaFoldDB" id="A0A8H6YIT3"/>
<dbReference type="Pfam" id="PF04082">
    <property type="entry name" value="Fungal_trans"/>
    <property type="match status" value="1"/>
</dbReference>
<gene>
    <name evidence="5" type="ORF">MSAN_01212000</name>
</gene>
<evidence type="ECO:0000313" key="5">
    <source>
        <dbReference type="EMBL" id="KAF7358730.1"/>
    </source>
</evidence>
<dbReference type="CDD" id="cd12148">
    <property type="entry name" value="fungal_TF_MHR"/>
    <property type="match status" value="1"/>
</dbReference>
<evidence type="ECO:0000256" key="1">
    <source>
        <dbReference type="ARBA" id="ARBA00022723"/>
    </source>
</evidence>
<dbReference type="GO" id="GO:0006351">
    <property type="term" value="P:DNA-templated transcription"/>
    <property type="evidence" value="ECO:0007669"/>
    <property type="project" value="InterPro"/>
</dbReference>